<keyword evidence="5 9" id="KW-0653">Protein transport</keyword>
<dbReference type="HOGENOM" id="CLU_086034_6_2_10"/>
<keyword evidence="11" id="KW-1185">Reference proteome</keyword>
<protein>
    <recommendedName>
        <fullName evidence="9">Sec-independent protein translocase protein TatA</fullName>
    </recommendedName>
</protein>
<organism evidence="10 11">
    <name type="scientific">Chlorobaculum parvum (strain DSM 263 / NCIMB 8327)</name>
    <name type="common">Chlorobium vibrioforme subsp. thiosulfatophilum</name>
    <dbReference type="NCBI Taxonomy" id="517417"/>
    <lineage>
        <taxon>Bacteria</taxon>
        <taxon>Pseudomonadati</taxon>
        <taxon>Chlorobiota</taxon>
        <taxon>Chlorobiia</taxon>
        <taxon>Chlorobiales</taxon>
        <taxon>Chlorobiaceae</taxon>
        <taxon>Chlorobaculum</taxon>
    </lineage>
</organism>
<gene>
    <name evidence="9" type="primary">tatA</name>
    <name evidence="10" type="ordered locus">Cpar_1607</name>
</gene>
<comment type="subcellular location">
    <subcellularLocation>
        <location evidence="9">Cell inner membrane</location>
        <topology evidence="9">Single-pass membrane protein</topology>
    </subcellularLocation>
    <subcellularLocation>
        <location evidence="1">Cell membrane</location>
        <topology evidence="1">Single-pass membrane protein</topology>
    </subcellularLocation>
</comment>
<dbReference type="GO" id="GO:0033281">
    <property type="term" value="C:TAT protein transport complex"/>
    <property type="evidence" value="ECO:0007669"/>
    <property type="project" value="UniProtKB-UniRule"/>
</dbReference>
<dbReference type="GO" id="GO:0008320">
    <property type="term" value="F:protein transmembrane transporter activity"/>
    <property type="evidence" value="ECO:0007669"/>
    <property type="project" value="UniProtKB-UniRule"/>
</dbReference>
<keyword evidence="3 9" id="KW-1003">Cell membrane</keyword>
<dbReference type="EMBL" id="CP001099">
    <property type="protein sequence ID" value="ACF12005.1"/>
    <property type="molecule type" value="Genomic_DNA"/>
</dbReference>
<dbReference type="InterPro" id="IPR006312">
    <property type="entry name" value="TatA/E"/>
</dbReference>
<dbReference type="GO" id="GO:0043953">
    <property type="term" value="P:protein transport by the Tat complex"/>
    <property type="evidence" value="ECO:0007669"/>
    <property type="project" value="UniProtKB-UniRule"/>
</dbReference>
<dbReference type="Pfam" id="PF02416">
    <property type="entry name" value="TatA_B_E"/>
    <property type="match status" value="1"/>
</dbReference>
<comment type="function">
    <text evidence="9">Part of the twin-arginine translocation (Tat) system that transports large folded proteins containing a characteristic twin-arginine motif in their signal peptide across membranes. TatA could form the protein-conducting channel of the Tat system.</text>
</comment>
<keyword evidence="7 9" id="KW-0811">Translocation</keyword>
<keyword evidence="4 9" id="KW-0812">Transmembrane</keyword>
<dbReference type="InterPro" id="IPR003369">
    <property type="entry name" value="TatA/B/E"/>
</dbReference>
<dbReference type="Gene3D" id="1.20.5.3310">
    <property type="match status" value="1"/>
</dbReference>
<keyword evidence="6 9" id="KW-1133">Transmembrane helix</keyword>
<dbReference type="KEGG" id="cpc:Cpar_1607"/>
<dbReference type="NCBIfam" id="TIGR01411">
    <property type="entry name" value="tatAE"/>
    <property type="match status" value="1"/>
</dbReference>
<evidence type="ECO:0000256" key="9">
    <source>
        <dbReference type="HAMAP-Rule" id="MF_00236"/>
    </source>
</evidence>
<comment type="similarity">
    <text evidence="9">Belongs to the TatA/E family.</text>
</comment>
<dbReference type="PANTHER" id="PTHR42982">
    <property type="entry name" value="SEC-INDEPENDENT PROTEIN TRANSLOCASE PROTEIN TATA"/>
    <property type="match status" value="1"/>
</dbReference>
<evidence type="ECO:0000256" key="1">
    <source>
        <dbReference type="ARBA" id="ARBA00004162"/>
    </source>
</evidence>
<evidence type="ECO:0000256" key="3">
    <source>
        <dbReference type="ARBA" id="ARBA00022475"/>
    </source>
</evidence>
<dbReference type="eggNOG" id="COG1826">
    <property type="taxonomic scope" value="Bacteria"/>
</dbReference>
<reference evidence="10" key="1">
    <citation type="submission" date="2008-06" db="EMBL/GenBank/DDBJ databases">
        <title>Complete sequence of Chlorobaculum parvum NCIB 8327.</title>
        <authorList>
            <consortium name="US DOE Joint Genome Institute"/>
            <person name="Lucas S."/>
            <person name="Copeland A."/>
            <person name="Lapidus A."/>
            <person name="Glavina del Rio T."/>
            <person name="Dalin E."/>
            <person name="Tice H."/>
            <person name="Bruce D."/>
            <person name="Goodwin L."/>
            <person name="Pitluck S."/>
            <person name="Schmutz J."/>
            <person name="Larimer F."/>
            <person name="Land M."/>
            <person name="Hauser L."/>
            <person name="Kyrpides N."/>
            <person name="Mikhailova N."/>
            <person name="Zhao F."/>
            <person name="Li T."/>
            <person name="Liu Z."/>
            <person name="Overmann J."/>
            <person name="Bryant D.A."/>
            <person name="Richardson P."/>
        </authorList>
    </citation>
    <scope>NUCLEOTIDE SEQUENCE [LARGE SCALE GENOMIC DNA]</scope>
    <source>
        <strain evidence="10">NCIB 8327</strain>
    </source>
</reference>
<dbReference type="HAMAP" id="MF_00236">
    <property type="entry name" value="TatA_E"/>
    <property type="match status" value="1"/>
</dbReference>
<evidence type="ECO:0000313" key="10">
    <source>
        <dbReference type="EMBL" id="ACF12005.1"/>
    </source>
</evidence>
<dbReference type="PANTHER" id="PTHR42982:SF1">
    <property type="entry name" value="SEC-INDEPENDENT PROTEIN TRANSLOCASE PROTEIN TATA"/>
    <property type="match status" value="1"/>
</dbReference>
<keyword evidence="8 9" id="KW-0472">Membrane</keyword>
<accession>B3QQ02</accession>
<name>B3QQ02_CHLP8</name>
<evidence type="ECO:0000313" key="11">
    <source>
        <dbReference type="Proteomes" id="UP000008811"/>
    </source>
</evidence>
<proteinExistence type="inferred from homology"/>
<sequence length="70" mass="7430">MDIGGPELLLVLAVILILFGGQKIPELARGLGKGIREFKKAQADIESEFNKAVDTVSDSSKPSKNSSVSD</sequence>
<evidence type="ECO:0000256" key="6">
    <source>
        <dbReference type="ARBA" id="ARBA00022989"/>
    </source>
</evidence>
<dbReference type="STRING" id="517417.Cpar_1607"/>
<evidence type="ECO:0000256" key="7">
    <source>
        <dbReference type="ARBA" id="ARBA00023010"/>
    </source>
</evidence>
<evidence type="ECO:0000256" key="5">
    <source>
        <dbReference type="ARBA" id="ARBA00022927"/>
    </source>
</evidence>
<evidence type="ECO:0000256" key="8">
    <source>
        <dbReference type="ARBA" id="ARBA00023136"/>
    </source>
</evidence>
<comment type="subunit">
    <text evidence="9">Forms a complex with TatC.</text>
</comment>
<evidence type="ECO:0000256" key="2">
    <source>
        <dbReference type="ARBA" id="ARBA00022448"/>
    </source>
</evidence>
<dbReference type="Proteomes" id="UP000008811">
    <property type="component" value="Chromosome"/>
</dbReference>
<keyword evidence="2 9" id="KW-0813">Transport</keyword>
<dbReference type="OrthoDB" id="9812812at2"/>
<evidence type="ECO:0000256" key="4">
    <source>
        <dbReference type="ARBA" id="ARBA00022692"/>
    </source>
</evidence>
<dbReference type="RefSeq" id="WP_012502838.1">
    <property type="nucleotide sequence ID" value="NC_011027.1"/>
</dbReference>
<dbReference type="AlphaFoldDB" id="B3QQ02"/>
<keyword evidence="9" id="KW-0997">Cell inner membrane</keyword>